<dbReference type="EMBL" id="UGRY01000004">
    <property type="protein sequence ID" value="SUD48372.1"/>
    <property type="molecule type" value="Genomic_DNA"/>
</dbReference>
<feature type="compositionally biased region" description="Low complexity" evidence="1">
    <location>
        <begin position="17"/>
        <end position="29"/>
    </location>
</feature>
<gene>
    <name evidence="2" type="ORF">NCTC1934_05706</name>
</gene>
<proteinExistence type="predicted"/>
<dbReference type="AlphaFoldDB" id="A0A379JIJ2"/>
<evidence type="ECO:0000313" key="3">
    <source>
        <dbReference type="Proteomes" id="UP000255467"/>
    </source>
</evidence>
<evidence type="ECO:0000313" key="2">
    <source>
        <dbReference type="EMBL" id="SUD48372.1"/>
    </source>
</evidence>
<sequence length="79" mass="8236">MVGYGDDAVAARTGLPGRNRASGRNGAARLPRRGGPVVREGPTYFTALRAPLRKALIRPFSPSSRALAGTGRLGSDSMV</sequence>
<protein>
    <submittedName>
        <fullName evidence="2">Uncharacterized protein</fullName>
    </submittedName>
</protein>
<feature type="region of interest" description="Disordered" evidence="1">
    <location>
        <begin position="1"/>
        <end position="35"/>
    </location>
</feature>
<dbReference type="Proteomes" id="UP000255467">
    <property type="component" value="Unassembled WGS sequence"/>
</dbReference>
<organism evidence="2 3">
    <name type="scientific">Nocardia otitidiscaviarum</name>
    <dbReference type="NCBI Taxonomy" id="1823"/>
    <lineage>
        <taxon>Bacteria</taxon>
        <taxon>Bacillati</taxon>
        <taxon>Actinomycetota</taxon>
        <taxon>Actinomycetes</taxon>
        <taxon>Mycobacteriales</taxon>
        <taxon>Nocardiaceae</taxon>
        <taxon>Nocardia</taxon>
    </lineage>
</organism>
<reference evidence="2 3" key="1">
    <citation type="submission" date="2018-06" db="EMBL/GenBank/DDBJ databases">
        <authorList>
            <consortium name="Pathogen Informatics"/>
            <person name="Doyle S."/>
        </authorList>
    </citation>
    <scope>NUCLEOTIDE SEQUENCE [LARGE SCALE GENOMIC DNA]</scope>
    <source>
        <strain evidence="2 3">NCTC1934</strain>
    </source>
</reference>
<evidence type="ECO:0000256" key="1">
    <source>
        <dbReference type="SAM" id="MobiDB-lite"/>
    </source>
</evidence>
<name>A0A379JIJ2_9NOCA</name>
<keyword evidence="3" id="KW-1185">Reference proteome</keyword>
<accession>A0A379JIJ2</accession>